<evidence type="ECO:0000256" key="1">
    <source>
        <dbReference type="ARBA" id="ARBA00004123"/>
    </source>
</evidence>
<name>A0A553MP01_9TELE</name>
<dbReference type="Proteomes" id="UP000316079">
    <property type="component" value="Unassembled WGS sequence"/>
</dbReference>
<dbReference type="GO" id="GO:0003677">
    <property type="term" value="F:DNA binding"/>
    <property type="evidence" value="ECO:0007669"/>
    <property type="project" value="InterPro"/>
</dbReference>
<feature type="compositionally biased region" description="Basic and acidic residues" evidence="3">
    <location>
        <begin position="153"/>
        <end position="167"/>
    </location>
</feature>
<accession>A0A553MP01</accession>
<evidence type="ECO:0000256" key="2">
    <source>
        <dbReference type="ARBA" id="ARBA00023242"/>
    </source>
</evidence>
<protein>
    <recommendedName>
        <fullName evidence="4">BEN domain-containing protein</fullName>
    </recommendedName>
</protein>
<gene>
    <name evidence="5" type="ORF">DNTS_021323</name>
</gene>
<keyword evidence="2" id="KW-0539">Nucleus</keyword>
<dbReference type="PANTHER" id="PTHR47305:SF1">
    <property type="entry name" value="BEN DOMAIN-CONTAINING PROTEIN"/>
    <property type="match status" value="1"/>
</dbReference>
<dbReference type="SMART" id="SM01025">
    <property type="entry name" value="BEN"/>
    <property type="match status" value="2"/>
</dbReference>
<dbReference type="EMBL" id="SRMA01027337">
    <property type="protein sequence ID" value="TRY54904.1"/>
    <property type="molecule type" value="Genomic_DNA"/>
</dbReference>
<comment type="caution">
    <text evidence="5">The sequence shown here is derived from an EMBL/GenBank/DDBJ whole genome shotgun (WGS) entry which is preliminary data.</text>
</comment>
<proteinExistence type="predicted"/>
<dbReference type="AlphaFoldDB" id="A0A553MP01"/>
<feature type="region of interest" description="Disordered" evidence="3">
    <location>
        <begin position="247"/>
        <end position="267"/>
    </location>
</feature>
<dbReference type="InterPro" id="IPR018379">
    <property type="entry name" value="BEN_domain"/>
</dbReference>
<feature type="region of interest" description="Disordered" evidence="3">
    <location>
        <begin position="281"/>
        <end position="308"/>
    </location>
</feature>
<feature type="compositionally biased region" description="Low complexity" evidence="3">
    <location>
        <begin position="123"/>
        <end position="132"/>
    </location>
</feature>
<feature type="region of interest" description="Disordered" evidence="3">
    <location>
        <begin position="109"/>
        <end position="183"/>
    </location>
</feature>
<organism evidence="5 6">
    <name type="scientific">Danionella cerebrum</name>
    <dbReference type="NCBI Taxonomy" id="2873325"/>
    <lineage>
        <taxon>Eukaryota</taxon>
        <taxon>Metazoa</taxon>
        <taxon>Chordata</taxon>
        <taxon>Craniata</taxon>
        <taxon>Vertebrata</taxon>
        <taxon>Euteleostomi</taxon>
        <taxon>Actinopterygii</taxon>
        <taxon>Neopterygii</taxon>
        <taxon>Teleostei</taxon>
        <taxon>Ostariophysi</taxon>
        <taxon>Cypriniformes</taxon>
        <taxon>Danionidae</taxon>
        <taxon>Danioninae</taxon>
        <taxon>Danionella</taxon>
    </lineage>
</organism>
<dbReference type="PANTHER" id="PTHR47305">
    <property type="entry name" value="BEN DOMAIN-CONTAINING PROTEIN 2"/>
    <property type="match status" value="1"/>
</dbReference>
<feature type="region of interest" description="Disordered" evidence="3">
    <location>
        <begin position="1"/>
        <end position="43"/>
    </location>
</feature>
<evidence type="ECO:0000259" key="4">
    <source>
        <dbReference type="PROSITE" id="PS51457"/>
    </source>
</evidence>
<evidence type="ECO:0000313" key="6">
    <source>
        <dbReference type="Proteomes" id="UP000316079"/>
    </source>
</evidence>
<feature type="domain" description="BEN" evidence="4">
    <location>
        <begin position="315"/>
        <end position="413"/>
    </location>
</feature>
<comment type="subcellular location">
    <subcellularLocation>
        <location evidence="1">Nucleus</location>
    </subcellularLocation>
</comment>
<evidence type="ECO:0000256" key="3">
    <source>
        <dbReference type="SAM" id="MobiDB-lite"/>
    </source>
</evidence>
<dbReference type="GO" id="GO:0005634">
    <property type="term" value="C:nucleus"/>
    <property type="evidence" value="ECO:0007669"/>
    <property type="project" value="UniProtKB-SubCell"/>
</dbReference>
<dbReference type="STRING" id="623744.A0A553MP01"/>
<dbReference type="OrthoDB" id="8958408at2759"/>
<dbReference type="Pfam" id="PF10523">
    <property type="entry name" value="BEN"/>
    <property type="match status" value="1"/>
</dbReference>
<sequence length="422" mass="46835">MSVNEMSFGDILSGVKTEEEEIESVQTVSTASRMMRPNDSDPLSNSMATYGAILKLDEKFEMLQAKFANIQNCNVQAQREHLSSDPRESGEPQLSKQVLISDTSSMSRPLLVSFTTPPPPMPSSGGPQEPSSTAVTQQIHCHISDPPGQNPPEYKRMSLMQRKDSTKTQHPPAPNTIGEDGSSIEAMVPRSVLQSAGRMIRPALAVRYLSQKIFTPKELSQCSTSRNLCSLLKRLDPKKINAIRGQLQSKEDSAMDGSVSVSSESSGEHLEAAAEVDIELSESDSEQNLQQRKTLTKEKSEEQESNCGVYLGPSHRGVKVPENVLSAAHLRKRPELIARYLIKVLFPEEVLLHSNVYGGPQYGIQALDPNRISALREHLLEYFPSMKLQEEGSDWRVCVGAINSCIRKLRFERRLGIKRVIH</sequence>
<evidence type="ECO:0000313" key="5">
    <source>
        <dbReference type="EMBL" id="TRY54904.1"/>
    </source>
</evidence>
<dbReference type="PROSITE" id="PS51457">
    <property type="entry name" value="BEN"/>
    <property type="match status" value="1"/>
</dbReference>
<reference evidence="5 6" key="1">
    <citation type="journal article" date="2019" name="Sci. Data">
        <title>Hybrid genome assembly and annotation of Danionella translucida.</title>
        <authorList>
            <person name="Kadobianskyi M."/>
            <person name="Schulze L."/>
            <person name="Schuelke M."/>
            <person name="Judkewitz B."/>
        </authorList>
    </citation>
    <scope>NUCLEOTIDE SEQUENCE [LARGE SCALE GENOMIC DNA]</scope>
    <source>
        <strain evidence="5 6">Bolton</strain>
    </source>
</reference>
<keyword evidence="6" id="KW-1185">Reference proteome</keyword>